<evidence type="ECO:0000313" key="2">
    <source>
        <dbReference type="Proteomes" id="UP000217334"/>
    </source>
</evidence>
<reference evidence="2" key="1">
    <citation type="submission" date="2017-06" db="EMBL/GenBank/DDBJ databases">
        <title>Capnocytophaga spp. assemblies.</title>
        <authorList>
            <person name="Gulvik C.A."/>
        </authorList>
    </citation>
    <scope>NUCLEOTIDE SEQUENCE [LARGE SCALE GENOMIC DNA]</scope>
    <source>
        <strain evidence="2">H4486</strain>
    </source>
</reference>
<dbReference type="EMBL" id="CP022383">
    <property type="protein sequence ID" value="ATA79873.1"/>
    <property type="molecule type" value="Genomic_DNA"/>
</dbReference>
<organism evidence="1 2">
    <name type="scientific">Capnocytophaga sputigena</name>
    <dbReference type="NCBI Taxonomy" id="1019"/>
    <lineage>
        <taxon>Bacteria</taxon>
        <taxon>Pseudomonadati</taxon>
        <taxon>Bacteroidota</taxon>
        <taxon>Flavobacteriia</taxon>
        <taxon>Flavobacteriales</taxon>
        <taxon>Flavobacteriaceae</taxon>
        <taxon>Capnocytophaga</taxon>
    </lineage>
</organism>
<protein>
    <submittedName>
        <fullName evidence="1">Uncharacterized protein</fullName>
    </submittedName>
</protein>
<dbReference type="AlphaFoldDB" id="A0A250F400"/>
<name>A0A250F400_CAPSP</name>
<dbReference type="SUPFAM" id="SSF69304">
    <property type="entry name" value="Tricorn protease N-terminal domain"/>
    <property type="match status" value="1"/>
</dbReference>
<accession>A0A250F400</accession>
<dbReference type="RefSeq" id="WP_095901726.1">
    <property type="nucleotide sequence ID" value="NZ_CP022383.1"/>
</dbReference>
<dbReference type="Proteomes" id="UP000217334">
    <property type="component" value="Chromosome"/>
</dbReference>
<evidence type="ECO:0000313" key="1">
    <source>
        <dbReference type="EMBL" id="ATA79873.1"/>
    </source>
</evidence>
<gene>
    <name evidence="1" type="ORF">CGC59_09350</name>
</gene>
<proteinExistence type="predicted"/>
<sequence length="308" mass="35847">MSIITDFTNRRMYFWRGYYFGKEGIWCQDFNKEKAFCVLKDSLYKDYMVRAIADNGKTIAVSRSIDTNEPLLMVDVDKKTITNTIYNHTFIYPCLDREGSKVFSVTKSDIYKNIYGNPFCVDAETGKVIATLDEKIQWGNTAYHPESNSVYFSAFKQPNLYKFNFDTLAFSAVPTDKKIRIFDCKVACDNKGYYYLGSNILVYMNNEDEEVWRINFKEKEKLSGKTLFSICLSDNPDYIAVYLLDGNWLFIVNRNDFSYKKYKLGRRVGFSEFLNNSLLLIDKNYNLSTLNLETLEEKPFLPTIGANL</sequence>